<gene>
    <name evidence="2" type="ORF">Taro_020654</name>
</gene>
<dbReference type="Proteomes" id="UP000652761">
    <property type="component" value="Unassembled WGS sequence"/>
</dbReference>
<evidence type="ECO:0000313" key="2">
    <source>
        <dbReference type="EMBL" id="MQL88101.1"/>
    </source>
</evidence>
<sequence length="166" mass="17578">MCRLVWRESMEPVFCPKPRRLSQLSGAADPLRPLRWHLGYQMEPLDSRPGGDVLDVILAKGSHGGRGDQHAGESPVASSPPYFCGSPPSRATNPLVLDARFGEEKAAPLTPLPALIAPAVRSPSATTRQGRVRASFGPKPAAVRIEGFDCLGGDARRGSCGITAVA</sequence>
<reference evidence="2" key="1">
    <citation type="submission" date="2017-07" db="EMBL/GenBank/DDBJ databases">
        <title>Taro Niue Genome Assembly and Annotation.</title>
        <authorList>
            <person name="Atibalentja N."/>
            <person name="Keating K."/>
            <person name="Fields C.J."/>
        </authorList>
    </citation>
    <scope>NUCLEOTIDE SEQUENCE</scope>
    <source>
        <strain evidence="2">Niue_2</strain>
        <tissue evidence="2">Leaf</tissue>
    </source>
</reference>
<dbReference type="EMBL" id="NMUH01001030">
    <property type="protein sequence ID" value="MQL88101.1"/>
    <property type="molecule type" value="Genomic_DNA"/>
</dbReference>
<keyword evidence="3" id="KW-1185">Reference proteome</keyword>
<accession>A0A843UWX3</accession>
<proteinExistence type="predicted"/>
<feature type="region of interest" description="Disordered" evidence="1">
    <location>
        <begin position="61"/>
        <end position="81"/>
    </location>
</feature>
<name>A0A843UWX3_COLES</name>
<evidence type="ECO:0000256" key="1">
    <source>
        <dbReference type="SAM" id="MobiDB-lite"/>
    </source>
</evidence>
<protein>
    <submittedName>
        <fullName evidence="2">Uncharacterized protein</fullName>
    </submittedName>
</protein>
<evidence type="ECO:0000313" key="3">
    <source>
        <dbReference type="Proteomes" id="UP000652761"/>
    </source>
</evidence>
<organism evidence="2 3">
    <name type="scientific">Colocasia esculenta</name>
    <name type="common">Wild taro</name>
    <name type="synonym">Arum esculentum</name>
    <dbReference type="NCBI Taxonomy" id="4460"/>
    <lineage>
        <taxon>Eukaryota</taxon>
        <taxon>Viridiplantae</taxon>
        <taxon>Streptophyta</taxon>
        <taxon>Embryophyta</taxon>
        <taxon>Tracheophyta</taxon>
        <taxon>Spermatophyta</taxon>
        <taxon>Magnoliopsida</taxon>
        <taxon>Liliopsida</taxon>
        <taxon>Araceae</taxon>
        <taxon>Aroideae</taxon>
        <taxon>Colocasieae</taxon>
        <taxon>Colocasia</taxon>
    </lineage>
</organism>
<dbReference type="PANTHER" id="PTHR33384:SF1">
    <property type="entry name" value="EXPRESSED PROTEIN"/>
    <property type="match status" value="1"/>
</dbReference>
<dbReference type="AlphaFoldDB" id="A0A843UWX3"/>
<comment type="caution">
    <text evidence="2">The sequence shown here is derived from an EMBL/GenBank/DDBJ whole genome shotgun (WGS) entry which is preliminary data.</text>
</comment>
<dbReference type="PANTHER" id="PTHR33384">
    <property type="entry name" value="EXPRESSED PROTEIN"/>
    <property type="match status" value="1"/>
</dbReference>
<dbReference type="OrthoDB" id="748203at2759"/>